<dbReference type="EMBL" id="FNJM01000019">
    <property type="protein sequence ID" value="SDP81682.1"/>
    <property type="molecule type" value="Genomic_DNA"/>
</dbReference>
<dbReference type="Proteomes" id="UP000585258">
    <property type="component" value="Unassembled WGS sequence"/>
</dbReference>
<dbReference type="Gene3D" id="3.90.1200.10">
    <property type="match status" value="1"/>
</dbReference>
<dbReference type="GO" id="GO:0042601">
    <property type="term" value="C:endospore-forming forespore"/>
    <property type="evidence" value="ECO:0007669"/>
    <property type="project" value="TreeGrafter"/>
</dbReference>
<evidence type="ECO:0008006" key="5">
    <source>
        <dbReference type="Google" id="ProtNLM"/>
    </source>
</evidence>
<dbReference type="AlphaFoldDB" id="A0A1H0VSX7"/>
<reference evidence="1 4" key="2">
    <citation type="submission" date="2020-08" db="EMBL/GenBank/DDBJ databases">
        <title>Clostridia isolated from Swiss meat.</title>
        <authorList>
            <person name="Wambui J."/>
            <person name="Stevens M.J.A."/>
            <person name="Stephan R."/>
        </authorList>
    </citation>
    <scope>NUCLEOTIDE SEQUENCE [LARGE SCALE GENOMIC DNA]</scope>
    <source>
        <strain evidence="1 4">CM001</strain>
    </source>
</reference>
<sequence>MDNIDNNLYSYFTKRDIKLVNHSFENRGEISLESIKRQISNIVVFQNNAKGYKDNILPRIGSSIGRDLEGYKVQVKNLELDLDYITDKIDKNSVDIFILEEGEMLLSRGRRAINHVENSNYSKLIRRSMANYEVCLGRVCEGNLRMDENGKVEIGTIKYLTYNLVEHDFYSYLKRLRKKNNILDIECLIKYFAEKSLLKDDSIEYLRGLLSYPVESLKLWEKYRINKKNLTEEEYMDGFYKAKKNDGKELIAREYEKNNSQREKIVY</sequence>
<evidence type="ECO:0000313" key="2">
    <source>
        <dbReference type="EMBL" id="SDP81682.1"/>
    </source>
</evidence>
<gene>
    <name evidence="1" type="ORF">H7E68_05445</name>
    <name evidence="2" type="ORF">SAMN04488529_11931</name>
</gene>
<reference evidence="2 3" key="1">
    <citation type="submission" date="2016-10" db="EMBL/GenBank/DDBJ databases">
        <authorList>
            <person name="de Groot N.N."/>
        </authorList>
    </citation>
    <scope>NUCLEOTIDE SEQUENCE [LARGE SCALE GENOMIC DNA]</scope>
    <source>
        <strain evidence="2 3">DSM 12272</strain>
    </source>
</reference>
<dbReference type="PANTHER" id="PTHR39179">
    <property type="entry name" value="SPORE COAT PROTEIN I"/>
    <property type="match status" value="1"/>
</dbReference>
<keyword evidence="3" id="KW-1185">Reference proteome</keyword>
<dbReference type="RefSeq" id="WP_089973231.1">
    <property type="nucleotide sequence ID" value="NZ_FNJM01000019.1"/>
</dbReference>
<dbReference type="InterPro" id="IPR047175">
    <property type="entry name" value="CotS-like"/>
</dbReference>
<dbReference type="STRING" id="94869.SAMN04488529_11931"/>
<name>A0A1H0VSX7_9CLOT</name>
<dbReference type="Proteomes" id="UP000198597">
    <property type="component" value="Unassembled WGS sequence"/>
</dbReference>
<evidence type="ECO:0000313" key="4">
    <source>
        <dbReference type="Proteomes" id="UP000585258"/>
    </source>
</evidence>
<organism evidence="2 3">
    <name type="scientific">Clostridium gasigenes</name>
    <dbReference type="NCBI Taxonomy" id="94869"/>
    <lineage>
        <taxon>Bacteria</taxon>
        <taxon>Bacillati</taxon>
        <taxon>Bacillota</taxon>
        <taxon>Clostridia</taxon>
        <taxon>Eubacteriales</taxon>
        <taxon>Clostridiaceae</taxon>
        <taxon>Clostridium</taxon>
    </lineage>
</organism>
<proteinExistence type="predicted"/>
<dbReference type="EMBL" id="JACKWY010000003">
    <property type="protein sequence ID" value="MBB6714179.1"/>
    <property type="molecule type" value="Genomic_DNA"/>
</dbReference>
<dbReference type="PANTHER" id="PTHR39179:SF1">
    <property type="entry name" value="SPORE COAT PROTEIN I"/>
    <property type="match status" value="1"/>
</dbReference>
<evidence type="ECO:0000313" key="3">
    <source>
        <dbReference type="Proteomes" id="UP000198597"/>
    </source>
</evidence>
<accession>A0A1H0VSX7</accession>
<evidence type="ECO:0000313" key="1">
    <source>
        <dbReference type="EMBL" id="MBB6714179.1"/>
    </source>
</evidence>
<protein>
    <recommendedName>
        <fullName evidence="5">Spore coat protein</fullName>
    </recommendedName>
</protein>
<dbReference type="OrthoDB" id="1928514at2"/>